<evidence type="ECO:0000313" key="16">
    <source>
        <dbReference type="EMBL" id="KFV57045.1"/>
    </source>
</evidence>
<dbReference type="InterPro" id="IPR044461">
    <property type="entry name" value="A1CF_DSRM"/>
</dbReference>
<evidence type="ECO:0000256" key="11">
    <source>
        <dbReference type="ARBA" id="ARBA00073950"/>
    </source>
</evidence>
<feature type="domain" description="RRM" evidence="15">
    <location>
        <begin position="56"/>
        <end position="134"/>
    </location>
</feature>
<dbReference type="Proteomes" id="UP000054313">
    <property type="component" value="Unassembled WGS sequence"/>
</dbReference>
<evidence type="ECO:0000256" key="10">
    <source>
        <dbReference type="ARBA" id="ARBA00062586"/>
    </source>
</evidence>
<dbReference type="SUPFAM" id="SSF54768">
    <property type="entry name" value="dsRNA-binding domain-like"/>
    <property type="match status" value="1"/>
</dbReference>
<dbReference type="GO" id="GO:0006397">
    <property type="term" value="P:mRNA processing"/>
    <property type="evidence" value="ECO:0007669"/>
    <property type="project" value="UniProtKB-KW"/>
</dbReference>
<dbReference type="CDD" id="cd12490">
    <property type="entry name" value="RRM2_ACF"/>
    <property type="match status" value="1"/>
</dbReference>
<dbReference type="AlphaFoldDB" id="A0A093FK65"/>
<evidence type="ECO:0000256" key="8">
    <source>
        <dbReference type="ARBA" id="ARBA00022884"/>
    </source>
</evidence>
<evidence type="ECO:0000256" key="9">
    <source>
        <dbReference type="ARBA" id="ARBA00023242"/>
    </source>
</evidence>
<dbReference type="PANTHER" id="PTHR21245">
    <property type="entry name" value="HETEROGENEOUS NUCLEAR RIBONUCLEOPROTEIN"/>
    <property type="match status" value="1"/>
</dbReference>
<dbReference type="PROSITE" id="PS50102">
    <property type="entry name" value="RRM"/>
    <property type="match status" value="3"/>
</dbReference>
<feature type="domain" description="RRM" evidence="15">
    <location>
        <begin position="231"/>
        <end position="303"/>
    </location>
</feature>
<evidence type="ECO:0000256" key="1">
    <source>
        <dbReference type="ARBA" id="ARBA00004123"/>
    </source>
</evidence>
<evidence type="ECO:0000256" key="5">
    <source>
        <dbReference type="ARBA" id="ARBA00022664"/>
    </source>
</evidence>
<comment type="subunit">
    <text evidence="10">Part of the apolipoprotein B mRNA editing complex with APOBEC1. Interacts with TNPO2; TNPO2 may be responsible for transport of A1CF into the nucleus. Interacts with SYNCRIP. Interacts with CELF2/CUGBP2. Interacts with RBM47.</text>
</comment>
<name>A0A093FK65_GAVST</name>
<keyword evidence="4" id="KW-0963">Cytoplasm</keyword>
<sequence length="589" mass="65112">MESNHKSGDGLTGTQKEAALRALIQRTGYNLIQENGQRKYGGPPPGWDGPPPERGCEIFIGKLPRDLFEDELIPLCEKIGKIYEMRMMMDFNGNNRGYAFVTFSNKQEAKNAIKQLNNYEIRNGRLLGVCASVDNCRLFVGGIPKTKKREEILAEMKKVTDGVVDVIVYPSAADKTKNRGFAFVEYESHRAAAMARRKLLPGRIQLWGHPIAVDWAEPEVEVDEDTMSSVKILYVRNLMLSTTEETIEKEFNNIKPGAVERVKKIRDYAFVHFNKREDAVEAMKALNGKVLDGSPIEVTLAKPVDKDSYVRYTRGTGGRGTMLQGEYTYAFGHVYDPATAYLGAPVFYAPQAYTAIPNLHFPATKGLSNRSIIRPPSIREIYMNVPVGAAGVRGLGGRGYLAYTGLGRGYQLKGEKRGEDKLYDLLPGMELTPMNYVTLKPQGMKLAPQILEEICQKNNWGQPVYQLHSAIGQDQRQLFLYKITIPALASQNPTIHPFTPPKLSAYIDEAKTYAAEYTLQTLGIPTEGAEVPPAAPAFPGYTIANAAATVTATQLKQAVTMGQDLATYAAYEAYPTFAVAARSDGYGAF</sequence>
<dbReference type="CDD" id="cd19900">
    <property type="entry name" value="DSRM_A1CF"/>
    <property type="match status" value="1"/>
</dbReference>
<dbReference type="Gene3D" id="3.30.70.330">
    <property type="match status" value="3"/>
</dbReference>
<dbReference type="Pfam" id="PF14709">
    <property type="entry name" value="DND1_DSRM"/>
    <property type="match status" value="1"/>
</dbReference>
<evidence type="ECO:0000256" key="7">
    <source>
        <dbReference type="ARBA" id="ARBA00022824"/>
    </source>
</evidence>
<dbReference type="InterPro" id="IPR034538">
    <property type="entry name" value="ACF_RRM1"/>
</dbReference>
<dbReference type="SMART" id="SM00360">
    <property type="entry name" value="RRM"/>
    <property type="match status" value="3"/>
</dbReference>
<dbReference type="GO" id="GO:0005634">
    <property type="term" value="C:nucleus"/>
    <property type="evidence" value="ECO:0007669"/>
    <property type="project" value="UniProtKB-SubCell"/>
</dbReference>
<dbReference type="FunFam" id="3.30.70.330:FF:000026">
    <property type="entry name" value="APOBEC1 complementation factor isoform X1"/>
    <property type="match status" value="1"/>
</dbReference>
<keyword evidence="5" id="KW-0507">mRNA processing</keyword>
<dbReference type="InterPro" id="IPR000504">
    <property type="entry name" value="RRM_dom"/>
</dbReference>
<dbReference type="SUPFAM" id="SSF54928">
    <property type="entry name" value="RNA-binding domain, RBD"/>
    <property type="match status" value="2"/>
</dbReference>
<dbReference type="Gene3D" id="3.30.160.20">
    <property type="match status" value="1"/>
</dbReference>
<accession>A0A093FK65</accession>
<dbReference type="FunFam" id="3.30.70.330:FF:000179">
    <property type="entry name" value="APOBEC1 complementation factor isoform X1"/>
    <property type="match status" value="1"/>
</dbReference>
<dbReference type="EMBL" id="KK633417">
    <property type="protein sequence ID" value="KFV57045.1"/>
    <property type="molecule type" value="Genomic_DNA"/>
</dbReference>
<dbReference type="InterPro" id="IPR012677">
    <property type="entry name" value="Nucleotide-bd_a/b_plait_sf"/>
</dbReference>
<evidence type="ECO:0000259" key="15">
    <source>
        <dbReference type="PROSITE" id="PS50102"/>
    </source>
</evidence>
<evidence type="ECO:0000256" key="14">
    <source>
        <dbReference type="SAM" id="MobiDB-lite"/>
    </source>
</evidence>
<gene>
    <name evidence="16" type="ORF">N328_05206</name>
</gene>
<evidence type="ECO:0000256" key="4">
    <source>
        <dbReference type="ARBA" id="ARBA00022490"/>
    </source>
</evidence>
<dbReference type="FunFam" id="3.30.70.330:FF:000022">
    <property type="entry name" value="APOBEC1 complementation factor isoform X1"/>
    <property type="match status" value="1"/>
</dbReference>
<dbReference type="InterPro" id="IPR006535">
    <property type="entry name" value="HnRNP_R/Q_splicing_fac"/>
</dbReference>
<dbReference type="GO" id="GO:0016554">
    <property type="term" value="P:cytidine to uridine editing"/>
    <property type="evidence" value="ECO:0007669"/>
    <property type="project" value="UniProtKB-ARBA"/>
</dbReference>
<dbReference type="Pfam" id="PF00076">
    <property type="entry name" value="RRM_1"/>
    <property type="match status" value="3"/>
</dbReference>
<dbReference type="CDD" id="cd12498">
    <property type="entry name" value="RRM3_ACF"/>
    <property type="match status" value="1"/>
</dbReference>
<evidence type="ECO:0000313" key="17">
    <source>
        <dbReference type="Proteomes" id="UP000054313"/>
    </source>
</evidence>
<dbReference type="KEGG" id="gste:104260454"/>
<feature type="region of interest" description="Disordered" evidence="14">
    <location>
        <begin position="34"/>
        <end position="53"/>
    </location>
</feature>
<evidence type="ECO:0000256" key="12">
    <source>
        <dbReference type="ARBA" id="ARBA00079413"/>
    </source>
</evidence>
<dbReference type="FunFam" id="3.30.160.20:FF:000025">
    <property type="entry name" value="APOBEC1 complementation factor isoform X1"/>
    <property type="match status" value="1"/>
</dbReference>
<reference evidence="16 17" key="1">
    <citation type="submission" date="2014-04" db="EMBL/GenBank/DDBJ databases">
        <title>Genome evolution of avian class.</title>
        <authorList>
            <person name="Zhang G."/>
            <person name="Li C."/>
        </authorList>
    </citation>
    <scope>NUCLEOTIDE SEQUENCE [LARGE SCALE GENOMIC DNA]</scope>
    <source>
        <strain evidence="16">BGI_N328</strain>
    </source>
</reference>
<keyword evidence="17" id="KW-1185">Reference proteome</keyword>
<dbReference type="InterPro" id="IPR035979">
    <property type="entry name" value="RBD_domain_sf"/>
</dbReference>
<organism evidence="16 17">
    <name type="scientific">Gavia stellata</name>
    <name type="common">Red-throated diver</name>
    <name type="synonym">Colymbus stellatus</name>
    <dbReference type="NCBI Taxonomy" id="37040"/>
    <lineage>
        <taxon>Eukaryota</taxon>
        <taxon>Metazoa</taxon>
        <taxon>Chordata</taxon>
        <taxon>Craniata</taxon>
        <taxon>Vertebrata</taxon>
        <taxon>Euteleostomi</taxon>
        <taxon>Archelosauria</taxon>
        <taxon>Archosauria</taxon>
        <taxon>Dinosauria</taxon>
        <taxon>Saurischia</taxon>
        <taxon>Theropoda</taxon>
        <taxon>Coelurosauria</taxon>
        <taxon>Aves</taxon>
        <taxon>Neognathae</taxon>
        <taxon>Neoaves</taxon>
        <taxon>Aequornithes</taxon>
        <taxon>Gaviiformes</taxon>
        <taxon>Gaviidae</taxon>
        <taxon>Gavia</taxon>
    </lineage>
</organism>
<evidence type="ECO:0000256" key="3">
    <source>
        <dbReference type="ARBA" id="ARBA00004496"/>
    </source>
</evidence>
<evidence type="ECO:0000256" key="6">
    <source>
        <dbReference type="ARBA" id="ARBA00022737"/>
    </source>
</evidence>
<proteinExistence type="predicted"/>
<keyword evidence="9" id="KW-0539">Nucleus</keyword>
<keyword evidence="8 13" id="KW-0694">RNA-binding</keyword>
<feature type="domain" description="RRM" evidence="15">
    <location>
        <begin position="136"/>
        <end position="218"/>
    </location>
</feature>
<protein>
    <recommendedName>
        <fullName evidence="11">APOBEC1 complementation factor</fullName>
    </recommendedName>
    <alternativeName>
        <fullName evidence="12">APOBEC1-stimulating protein</fullName>
    </alternativeName>
</protein>
<dbReference type="CDD" id="cd12486">
    <property type="entry name" value="RRM1_ACF"/>
    <property type="match status" value="1"/>
</dbReference>
<dbReference type="GO" id="GO:0005783">
    <property type="term" value="C:endoplasmic reticulum"/>
    <property type="evidence" value="ECO:0007669"/>
    <property type="project" value="UniProtKB-SubCell"/>
</dbReference>
<dbReference type="OrthoDB" id="3800936at2759"/>
<evidence type="ECO:0000256" key="2">
    <source>
        <dbReference type="ARBA" id="ARBA00004240"/>
    </source>
</evidence>
<keyword evidence="7" id="KW-0256">Endoplasmic reticulum</keyword>
<feature type="compositionally biased region" description="Pro residues" evidence="14">
    <location>
        <begin position="42"/>
        <end position="53"/>
    </location>
</feature>
<evidence type="ECO:0000256" key="13">
    <source>
        <dbReference type="PROSITE-ProRule" id="PRU00176"/>
    </source>
</evidence>
<keyword evidence="6" id="KW-0677">Repeat</keyword>
<comment type="subcellular location">
    <subcellularLocation>
        <location evidence="3">Cytoplasm</location>
    </subcellularLocation>
    <subcellularLocation>
        <location evidence="2">Endoplasmic reticulum</location>
    </subcellularLocation>
    <subcellularLocation>
        <location evidence="1">Nucleus</location>
    </subcellularLocation>
</comment>
<dbReference type="NCBIfam" id="TIGR01648">
    <property type="entry name" value="hnRNP-R-Q"/>
    <property type="match status" value="1"/>
</dbReference>
<dbReference type="GO" id="GO:0003723">
    <property type="term" value="F:RNA binding"/>
    <property type="evidence" value="ECO:0007669"/>
    <property type="project" value="UniProtKB-UniRule"/>
</dbReference>